<evidence type="ECO:0000313" key="2">
    <source>
        <dbReference type="Proteomes" id="UP000515734"/>
    </source>
</evidence>
<dbReference type="InterPro" id="IPR032710">
    <property type="entry name" value="NTF2-like_dom_sf"/>
</dbReference>
<dbReference type="Proteomes" id="UP000515734">
    <property type="component" value="Chromosome"/>
</dbReference>
<gene>
    <name evidence="1" type="ORF">NIIDNTM18_46800</name>
</gene>
<sequence length="122" mass="13424">MTVDRSNREIRTAWDDLPDAVRTYLVAHRSRDVTAALTRFTDDAAVTDEGRTHRGRDEIAAWLGAAGGEYTYTTEFIETTTIGASSVDVLQHLAGNFPGGEADLHFRFTLDGALISRLVIEP</sequence>
<name>A0A6S6PBD7_9MYCO</name>
<protein>
    <recommendedName>
        <fullName evidence="3">SnoaL-like protein</fullName>
    </recommendedName>
</protein>
<dbReference type="RefSeq" id="WP_185293115.1">
    <property type="nucleotide sequence ID" value="NZ_AP023287.1"/>
</dbReference>
<dbReference type="Gene3D" id="3.10.450.50">
    <property type="match status" value="1"/>
</dbReference>
<dbReference type="EMBL" id="AP023287">
    <property type="protein sequence ID" value="BCI55402.1"/>
    <property type="molecule type" value="Genomic_DNA"/>
</dbReference>
<evidence type="ECO:0008006" key="3">
    <source>
        <dbReference type="Google" id="ProtNLM"/>
    </source>
</evidence>
<dbReference type="SUPFAM" id="SSF54427">
    <property type="entry name" value="NTF2-like"/>
    <property type="match status" value="1"/>
</dbReference>
<organism evidence="1 2">
    <name type="scientific">Mycolicibacterium litorale</name>
    <dbReference type="NCBI Taxonomy" id="758802"/>
    <lineage>
        <taxon>Bacteria</taxon>
        <taxon>Bacillati</taxon>
        <taxon>Actinomycetota</taxon>
        <taxon>Actinomycetes</taxon>
        <taxon>Mycobacteriales</taxon>
        <taxon>Mycobacteriaceae</taxon>
        <taxon>Mycolicibacterium</taxon>
    </lineage>
</organism>
<evidence type="ECO:0000313" key="1">
    <source>
        <dbReference type="EMBL" id="BCI55402.1"/>
    </source>
</evidence>
<reference evidence="1 2" key="1">
    <citation type="submission" date="2020-07" db="EMBL/GenBank/DDBJ databases">
        <title>Complete genome sequence of Mycolicibacterium litorale like strain isolated from cardiac implantable electronic device infection.</title>
        <authorList>
            <person name="Fukano H."/>
            <person name="Miyama H."/>
            <person name="Hoshino Y."/>
        </authorList>
    </citation>
    <scope>NUCLEOTIDE SEQUENCE [LARGE SCALE GENOMIC DNA]</scope>
    <source>
        <strain evidence="1 2">NIIDNTM18</strain>
    </source>
</reference>
<proteinExistence type="predicted"/>
<accession>A0A6S6PBD7</accession>
<dbReference type="AlphaFoldDB" id="A0A6S6PBD7"/>